<organism evidence="9 10">
    <name type="scientific">Fusobacterium varium ATCC 27725</name>
    <dbReference type="NCBI Taxonomy" id="469618"/>
    <lineage>
        <taxon>Bacteria</taxon>
        <taxon>Fusobacteriati</taxon>
        <taxon>Fusobacteriota</taxon>
        <taxon>Fusobacteriia</taxon>
        <taxon>Fusobacteriales</taxon>
        <taxon>Fusobacteriaceae</taxon>
        <taxon>Fusobacterium</taxon>
    </lineage>
</organism>
<dbReference type="Proteomes" id="UP000241238">
    <property type="component" value="Chromosome"/>
</dbReference>
<evidence type="ECO:0000313" key="9">
    <source>
        <dbReference type="EMBL" id="AVQ30432.1"/>
    </source>
</evidence>
<evidence type="ECO:0000256" key="1">
    <source>
        <dbReference type="ARBA" id="ARBA00001968"/>
    </source>
</evidence>
<feature type="domain" description="Endoribonuclease YicC-like C-terminal" evidence="8">
    <location>
        <begin position="172"/>
        <end position="292"/>
    </location>
</feature>
<keyword evidence="4" id="KW-0378">Hydrolase</keyword>
<protein>
    <submittedName>
        <fullName evidence="9">YicC family protein</fullName>
    </submittedName>
</protein>
<dbReference type="PANTHER" id="PTHR30636:SF3">
    <property type="entry name" value="UPF0701 PROTEIN YICC"/>
    <property type="match status" value="1"/>
</dbReference>
<sequence length="292" mass="34691">MRSMTGYSKLTYQDESFAINMELKSVNNKNLNLKIKLPYNLNFLEGAIRTEVASKISRGSLDLKIEFEDKRELGKLFDYDRNLSSAYMNVLKEMENDFSEKFTNKMDILVRNLNVIQKNDFEIDENEYSFFVLKKVNELLIPFIQTREDEGKRLKTYFLERIDVLEEKITEIKKYKEIVVENYKEKLMERLDKIRGAIDFKEEDILKEILLFTDKSDISEEISRLDSHMEQLRKEMESRDTAVGKKIDFILQEIFRELNTTGVKCNLYDISKLIVECKNELEKIREQAMNIE</sequence>
<evidence type="ECO:0000256" key="6">
    <source>
        <dbReference type="SAM" id="Coils"/>
    </source>
</evidence>
<keyword evidence="6" id="KW-0175">Coiled coil</keyword>
<name>A0ABM6U2D4_FUSVA</name>
<comment type="similarity">
    <text evidence="5">Belongs to the YicC/YloC family.</text>
</comment>
<evidence type="ECO:0000313" key="10">
    <source>
        <dbReference type="Proteomes" id="UP000241238"/>
    </source>
</evidence>
<evidence type="ECO:0000256" key="3">
    <source>
        <dbReference type="ARBA" id="ARBA00022759"/>
    </source>
</evidence>
<proteinExistence type="inferred from homology"/>
<evidence type="ECO:0000259" key="7">
    <source>
        <dbReference type="Pfam" id="PF03755"/>
    </source>
</evidence>
<comment type="cofactor">
    <cofactor evidence="1">
        <name>a divalent metal cation</name>
        <dbReference type="ChEBI" id="CHEBI:60240"/>
    </cofactor>
</comment>
<reference evidence="10" key="1">
    <citation type="journal article" date="2018" name="MSphere">
        <title>Fusobacterium Genomics Using MinION and Illumina Sequencing Enables Genome Completion and Correction.</title>
        <authorList>
            <person name="Todd S.M."/>
            <person name="Settlage R.E."/>
            <person name="Lahmers K.K."/>
            <person name="Slade D.J."/>
        </authorList>
    </citation>
    <scope>NUCLEOTIDE SEQUENCE [LARGE SCALE GENOMIC DNA]</scope>
    <source>
        <strain evidence="10">ATCC 27725</strain>
    </source>
</reference>
<dbReference type="EMBL" id="CP028103">
    <property type="protein sequence ID" value="AVQ30432.1"/>
    <property type="molecule type" value="Genomic_DNA"/>
</dbReference>
<dbReference type="RefSeq" id="WP_005948728.1">
    <property type="nucleotide sequence ID" value="NZ_CP028103.1"/>
</dbReference>
<dbReference type="PANTHER" id="PTHR30636">
    <property type="entry name" value="UPF0701 PROTEIN YICC"/>
    <property type="match status" value="1"/>
</dbReference>
<keyword evidence="2" id="KW-0540">Nuclease</keyword>
<dbReference type="InterPro" id="IPR013527">
    <property type="entry name" value="YicC-like_N"/>
</dbReference>
<dbReference type="GeneID" id="77467149"/>
<dbReference type="Pfam" id="PF03755">
    <property type="entry name" value="YicC-like_N"/>
    <property type="match status" value="1"/>
</dbReference>
<keyword evidence="10" id="KW-1185">Reference proteome</keyword>
<feature type="coiled-coil region" evidence="6">
    <location>
        <begin position="184"/>
        <end position="235"/>
    </location>
</feature>
<keyword evidence="3" id="KW-0255">Endonuclease</keyword>
<feature type="domain" description="Endoribonuclease YicC-like N-terminal" evidence="7">
    <location>
        <begin position="1"/>
        <end position="155"/>
    </location>
</feature>
<evidence type="ECO:0000256" key="4">
    <source>
        <dbReference type="ARBA" id="ARBA00022801"/>
    </source>
</evidence>
<dbReference type="Pfam" id="PF08340">
    <property type="entry name" value="YicC-like_C"/>
    <property type="match status" value="1"/>
</dbReference>
<evidence type="ECO:0000259" key="8">
    <source>
        <dbReference type="Pfam" id="PF08340"/>
    </source>
</evidence>
<dbReference type="NCBIfam" id="TIGR00255">
    <property type="entry name" value="YicC/YloC family endoribonuclease"/>
    <property type="match status" value="1"/>
</dbReference>
<evidence type="ECO:0000256" key="5">
    <source>
        <dbReference type="ARBA" id="ARBA00035648"/>
    </source>
</evidence>
<accession>A0ABM6U2D4</accession>
<evidence type="ECO:0000256" key="2">
    <source>
        <dbReference type="ARBA" id="ARBA00022722"/>
    </source>
</evidence>
<gene>
    <name evidence="9" type="ORF">C4N18_04030</name>
</gene>
<dbReference type="InterPro" id="IPR005229">
    <property type="entry name" value="YicC/YloC-like"/>
</dbReference>
<dbReference type="InterPro" id="IPR013551">
    <property type="entry name" value="YicC-like_C"/>
</dbReference>